<sequence>MTPAAEPAEGIPARPDPWPSVSVIMPVLNEERHLAAAVRHILAQRYAGDLEIVIALGPSRDRTDQIAAELTAADPRVRTVPNPTGRTPSALNAAIAASRGEIVVRVDGHGLLNPGYIETAVRLLEQTGAQNIGGVMHAEGETTFERAVAVAMTSKLGVGNAKFHTGGEAGPADTVYLGVFRRSVLDKLGGYHEAFIRAQDWELNHRLRQSGGLVYFSPELRVTYRPRPNLRALANQYRLYGRWRRVVMRTHQGTASVRYLAPPVAVIAVISGTLLGLAGLAAGLPILALGFAAPVGYALLITLGALLESRGRARPVRARLPLVLATMHFSWGWGFLTSPRSLYESTLK</sequence>
<keyword evidence="1" id="KW-1133">Transmembrane helix</keyword>
<dbReference type="CDD" id="cd02525">
    <property type="entry name" value="Succinoglycan_BP_ExoA"/>
    <property type="match status" value="1"/>
</dbReference>
<dbReference type="SUPFAM" id="SSF53448">
    <property type="entry name" value="Nucleotide-diphospho-sugar transferases"/>
    <property type="match status" value="1"/>
</dbReference>
<reference evidence="3" key="1">
    <citation type="submission" date="2021-04" db="EMBL/GenBank/DDBJ databases">
        <title>Genome based classification of Actinospica acidithermotolerans sp. nov., an actinobacterium isolated from an Indonesian hot spring.</title>
        <authorList>
            <person name="Kusuma A.B."/>
            <person name="Putra K.E."/>
            <person name="Nafisah S."/>
            <person name="Loh J."/>
            <person name="Nouioui I."/>
            <person name="Goodfellow M."/>
        </authorList>
    </citation>
    <scope>NUCLEOTIDE SEQUENCE</scope>
    <source>
        <strain evidence="3">DSM 45618</strain>
    </source>
</reference>
<evidence type="ECO:0000313" key="3">
    <source>
        <dbReference type="EMBL" id="MBS2964468.1"/>
    </source>
</evidence>
<keyword evidence="1" id="KW-0812">Transmembrane</keyword>
<dbReference type="PANTHER" id="PTHR43685:SF2">
    <property type="entry name" value="GLYCOSYLTRANSFERASE 2-LIKE DOMAIN-CONTAINING PROTEIN"/>
    <property type="match status" value="1"/>
</dbReference>
<feature type="transmembrane region" description="Helical" evidence="1">
    <location>
        <begin position="259"/>
        <end position="280"/>
    </location>
</feature>
<dbReference type="Proteomes" id="UP000677913">
    <property type="component" value="Unassembled WGS sequence"/>
</dbReference>
<evidence type="ECO:0000256" key="1">
    <source>
        <dbReference type="SAM" id="Phobius"/>
    </source>
</evidence>
<organism evidence="3 4">
    <name type="scientific">Actinocrinis puniceicyclus</name>
    <dbReference type="NCBI Taxonomy" id="977794"/>
    <lineage>
        <taxon>Bacteria</taxon>
        <taxon>Bacillati</taxon>
        <taxon>Actinomycetota</taxon>
        <taxon>Actinomycetes</taxon>
        <taxon>Catenulisporales</taxon>
        <taxon>Actinospicaceae</taxon>
        <taxon>Actinocrinis</taxon>
    </lineage>
</organism>
<dbReference type="InterPro" id="IPR029044">
    <property type="entry name" value="Nucleotide-diphossugar_trans"/>
</dbReference>
<evidence type="ECO:0000259" key="2">
    <source>
        <dbReference type="Pfam" id="PF00535"/>
    </source>
</evidence>
<evidence type="ECO:0000313" key="4">
    <source>
        <dbReference type="Proteomes" id="UP000677913"/>
    </source>
</evidence>
<dbReference type="AlphaFoldDB" id="A0A8J7WLC1"/>
<dbReference type="EMBL" id="JAGSXH010000051">
    <property type="protein sequence ID" value="MBS2964468.1"/>
    <property type="molecule type" value="Genomic_DNA"/>
</dbReference>
<keyword evidence="1" id="KW-0472">Membrane</keyword>
<dbReference type="Gene3D" id="3.90.550.10">
    <property type="entry name" value="Spore Coat Polysaccharide Biosynthesis Protein SpsA, Chain A"/>
    <property type="match status" value="1"/>
</dbReference>
<dbReference type="PANTHER" id="PTHR43685">
    <property type="entry name" value="GLYCOSYLTRANSFERASE"/>
    <property type="match status" value="1"/>
</dbReference>
<protein>
    <submittedName>
        <fullName evidence="3">Glycosyltransferase family 2 protein</fullName>
    </submittedName>
</protein>
<name>A0A8J7WLC1_9ACTN</name>
<dbReference type="Pfam" id="PF00535">
    <property type="entry name" value="Glycos_transf_2"/>
    <property type="match status" value="1"/>
</dbReference>
<comment type="caution">
    <text evidence="3">The sequence shown here is derived from an EMBL/GenBank/DDBJ whole genome shotgun (WGS) entry which is preliminary data.</text>
</comment>
<dbReference type="RefSeq" id="WP_211468845.1">
    <property type="nucleotide sequence ID" value="NZ_JAGSXH010000051.1"/>
</dbReference>
<gene>
    <name evidence="3" type="ORF">KGA66_15530</name>
</gene>
<dbReference type="InterPro" id="IPR001173">
    <property type="entry name" value="Glyco_trans_2-like"/>
</dbReference>
<feature type="domain" description="Glycosyltransferase 2-like" evidence="2">
    <location>
        <begin position="22"/>
        <end position="188"/>
    </location>
</feature>
<feature type="transmembrane region" description="Helical" evidence="1">
    <location>
        <begin position="319"/>
        <end position="336"/>
    </location>
</feature>
<dbReference type="InterPro" id="IPR050834">
    <property type="entry name" value="Glycosyltransf_2"/>
</dbReference>
<proteinExistence type="predicted"/>
<accession>A0A8J7WLC1</accession>
<keyword evidence="4" id="KW-1185">Reference proteome</keyword>
<feature type="transmembrane region" description="Helical" evidence="1">
    <location>
        <begin position="286"/>
        <end position="307"/>
    </location>
</feature>